<name>A0ACC1NAM4_9HYPO</name>
<protein>
    <submittedName>
        <fullName evidence="1">Uncharacterized protein</fullName>
    </submittedName>
</protein>
<dbReference type="EMBL" id="JANJQO010000598">
    <property type="protein sequence ID" value="KAJ2976317.1"/>
    <property type="molecule type" value="Genomic_DNA"/>
</dbReference>
<sequence>MLLDNDHKLGDEMNDGMSDDDLPLLVNTDTNIPFKNEARKKIRIIWLHVSVSFNLLLLGSIVVSMIDDMPLTNKFETAPAYEAVESVPTLFQLALLNDSSPYQGWPDDDKDQLWQDMYSKGMGIRIDKDTASQLVNKTERIAQPGLEEDHVVGLDVFHQLHCLNTLRQAIYPHRYNSSIIRADGSVDFLAWAHLDHCIESLRASLTCSADISAVAWRWLPTSKIMEPELRSMHMCRNFTKIRDWAFERFTPVTNNRAHVEDGVIVDYSDVSEDPEKVVAGRLAKPAWWNKTASDL</sequence>
<dbReference type="Proteomes" id="UP001143910">
    <property type="component" value="Unassembled WGS sequence"/>
</dbReference>
<gene>
    <name evidence="1" type="ORF">NQ176_g5028</name>
</gene>
<keyword evidence="2" id="KW-1185">Reference proteome</keyword>
<evidence type="ECO:0000313" key="2">
    <source>
        <dbReference type="Proteomes" id="UP001143910"/>
    </source>
</evidence>
<reference evidence="1" key="1">
    <citation type="submission" date="2022-08" db="EMBL/GenBank/DDBJ databases">
        <title>Genome Sequence of Lecanicillium fungicola.</title>
        <authorList>
            <person name="Buettner E."/>
        </authorList>
    </citation>
    <scope>NUCLEOTIDE SEQUENCE</scope>
    <source>
        <strain evidence="1">Babe33</strain>
    </source>
</reference>
<organism evidence="1 2">
    <name type="scientific">Zarea fungicola</name>
    <dbReference type="NCBI Taxonomy" id="93591"/>
    <lineage>
        <taxon>Eukaryota</taxon>
        <taxon>Fungi</taxon>
        <taxon>Dikarya</taxon>
        <taxon>Ascomycota</taxon>
        <taxon>Pezizomycotina</taxon>
        <taxon>Sordariomycetes</taxon>
        <taxon>Hypocreomycetidae</taxon>
        <taxon>Hypocreales</taxon>
        <taxon>Cordycipitaceae</taxon>
        <taxon>Zarea</taxon>
    </lineage>
</organism>
<comment type="caution">
    <text evidence="1">The sequence shown here is derived from an EMBL/GenBank/DDBJ whole genome shotgun (WGS) entry which is preliminary data.</text>
</comment>
<accession>A0ACC1NAM4</accession>
<proteinExistence type="predicted"/>
<evidence type="ECO:0000313" key="1">
    <source>
        <dbReference type="EMBL" id="KAJ2976317.1"/>
    </source>
</evidence>